<evidence type="ECO:0000256" key="7">
    <source>
        <dbReference type="HAMAP-Rule" id="MF_00083"/>
    </source>
</evidence>
<name>C3XCI0_OXAFO</name>
<dbReference type="Gene3D" id="3.40.50.1470">
    <property type="entry name" value="Peptidyl-tRNA hydrolase"/>
    <property type="match status" value="1"/>
</dbReference>
<protein>
    <recommendedName>
        <fullName evidence="6 7">Peptidyl-tRNA hydrolase</fullName>
        <shortName evidence="7">Pth</shortName>
        <ecNumber evidence="1 7">3.1.1.29</ecNumber>
    </recommendedName>
</protein>
<evidence type="ECO:0000313" key="11">
    <source>
        <dbReference type="Proteomes" id="UP000005089"/>
    </source>
</evidence>
<gene>
    <name evidence="7 10" type="primary">pth</name>
    <name evidence="10" type="ORF">OFBG_01934</name>
</gene>
<evidence type="ECO:0000256" key="1">
    <source>
        <dbReference type="ARBA" id="ARBA00013260"/>
    </source>
</evidence>
<dbReference type="EC" id="3.1.1.29" evidence="1 7"/>
<keyword evidence="4 7" id="KW-0694">RNA-binding</keyword>
<evidence type="ECO:0000256" key="9">
    <source>
        <dbReference type="RuleBase" id="RU004320"/>
    </source>
</evidence>
<dbReference type="PANTHER" id="PTHR17224:SF1">
    <property type="entry name" value="PEPTIDYL-TRNA HYDROLASE"/>
    <property type="match status" value="1"/>
</dbReference>
<dbReference type="PROSITE" id="PS01195">
    <property type="entry name" value="PEPT_TRNA_HYDROL_1"/>
    <property type="match status" value="1"/>
</dbReference>
<dbReference type="CDD" id="cd00462">
    <property type="entry name" value="PTH"/>
    <property type="match status" value="1"/>
</dbReference>
<sequence length="195" mass="21747">MSIRLIVGLGNPGPEYEQTRHNAGFWFVDNLENASQGGRWQKEARFSAFVAKTKINGNDVWLLKPQTFMNRSGQAVGALARFFKIAPEDILVVHDDLDINPGLAKLKRGGSSAGHNGLKDITSALGGQDYWRLRIGVGHPRNQNLKSPVIDYVLQRPRHEDQNLINEAIGHGMQIIPLLCDGQFDKAMKDLHTNR</sequence>
<dbReference type="STRING" id="847.BRW83_0146"/>
<accession>C3XCI0</accession>
<dbReference type="InterPro" id="IPR036416">
    <property type="entry name" value="Pept_tRNA_hydro_sf"/>
</dbReference>
<dbReference type="GO" id="GO:0000049">
    <property type="term" value="F:tRNA binding"/>
    <property type="evidence" value="ECO:0007669"/>
    <property type="project" value="UniProtKB-UniRule"/>
</dbReference>
<dbReference type="HOGENOM" id="CLU_062456_3_1_4"/>
<comment type="function">
    <text evidence="7">Catalyzes the release of premature peptidyl moieties from peptidyl-tRNA molecules trapped in stalled 50S ribosomal subunits, and thus maintains levels of free tRNAs and 50S ribosomes.</text>
</comment>
<evidence type="ECO:0000256" key="4">
    <source>
        <dbReference type="ARBA" id="ARBA00022884"/>
    </source>
</evidence>
<dbReference type="OrthoDB" id="9800507at2"/>
<dbReference type="PROSITE" id="PS01196">
    <property type="entry name" value="PEPT_TRNA_HYDROL_2"/>
    <property type="match status" value="1"/>
</dbReference>
<keyword evidence="2 7" id="KW-0820">tRNA-binding</keyword>
<evidence type="ECO:0000313" key="10">
    <source>
        <dbReference type="EMBL" id="EEO30906.1"/>
    </source>
</evidence>
<feature type="binding site" evidence="7">
    <location>
        <position position="16"/>
    </location>
    <ligand>
        <name>tRNA</name>
        <dbReference type="ChEBI" id="CHEBI:17843"/>
    </ligand>
</feature>
<dbReference type="GO" id="GO:0005737">
    <property type="term" value="C:cytoplasm"/>
    <property type="evidence" value="ECO:0007669"/>
    <property type="project" value="UniProtKB-SubCell"/>
</dbReference>
<reference evidence="10 11" key="1">
    <citation type="submission" date="2009-02" db="EMBL/GenBank/DDBJ databases">
        <title>The Genome Sequence of Oxalobacter formigenes OXCC13.</title>
        <authorList>
            <consortium name="The Broad Institute Genome Sequencing Platform"/>
            <person name="Ward D."/>
            <person name="Young S.K."/>
            <person name="Kodira C.D."/>
            <person name="Zeng Q."/>
            <person name="Koehrsen M."/>
            <person name="Alvarado L."/>
            <person name="Berlin A."/>
            <person name="Borenstein D."/>
            <person name="Chen Z."/>
            <person name="Engels R."/>
            <person name="Freedman E."/>
            <person name="Gellesch M."/>
            <person name="Goldberg J."/>
            <person name="Griggs A."/>
            <person name="Gujja S."/>
            <person name="Heiman D."/>
            <person name="Hepburn T."/>
            <person name="Howarth C."/>
            <person name="Jen D."/>
            <person name="Larson L."/>
            <person name="Lewis B."/>
            <person name="Mehta T."/>
            <person name="Park D."/>
            <person name="Pearson M."/>
            <person name="Roberts A."/>
            <person name="Saif S."/>
            <person name="Shea T."/>
            <person name="Shenoy N."/>
            <person name="Sisk P."/>
            <person name="Stolte C."/>
            <person name="Sykes S."/>
            <person name="Walk T."/>
            <person name="White J."/>
            <person name="Yandava C."/>
            <person name="Allison M.J."/>
            <person name="Lander E."/>
            <person name="Nusbaum C."/>
            <person name="Galagan J."/>
            <person name="Birren B."/>
        </authorList>
    </citation>
    <scope>NUCLEOTIDE SEQUENCE [LARGE SCALE GENOMIC DNA]</scope>
    <source>
        <strain evidence="10 11">OXCC13</strain>
    </source>
</reference>
<dbReference type="GO" id="GO:0004045">
    <property type="term" value="F:peptidyl-tRNA hydrolase activity"/>
    <property type="evidence" value="ECO:0007669"/>
    <property type="project" value="UniProtKB-UniRule"/>
</dbReference>
<keyword evidence="11" id="KW-1185">Reference proteome</keyword>
<feature type="active site" description="Proton acceptor" evidence="7">
    <location>
        <position position="21"/>
    </location>
</feature>
<dbReference type="Proteomes" id="UP000005089">
    <property type="component" value="Unassembled WGS sequence"/>
</dbReference>
<dbReference type="NCBIfam" id="TIGR00447">
    <property type="entry name" value="pth"/>
    <property type="match status" value="1"/>
</dbReference>
<comment type="subunit">
    <text evidence="7">Monomer.</text>
</comment>
<evidence type="ECO:0000256" key="5">
    <source>
        <dbReference type="ARBA" id="ARBA00038063"/>
    </source>
</evidence>
<dbReference type="GO" id="GO:0006515">
    <property type="term" value="P:protein quality control for misfolded or incompletely synthesized proteins"/>
    <property type="evidence" value="ECO:0007669"/>
    <property type="project" value="UniProtKB-UniRule"/>
</dbReference>
<evidence type="ECO:0000256" key="2">
    <source>
        <dbReference type="ARBA" id="ARBA00022555"/>
    </source>
</evidence>
<dbReference type="PANTHER" id="PTHR17224">
    <property type="entry name" value="PEPTIDYL-TRNA HYDROLASE"/>
    <property type="match status" value="1"/>
</dbReference>
<comment type="subcellular location">
    <subcellularLocation>
        <location evidence="7">Cytoplasm</location>
    </subcellularLocation>
</comment>
<dbReference type="RefSeq" id="WP_005882473.1">
    <property type="nucleotide sequence ID" value="NZ_CP019430.1"/>
</dbReference>
<proteinExistence type="inferred from homology"/>
<dbReference type="SUPFAM" id="SSF53178">
    <property type="entry name" value="Peptidyl-tRNA hydrolase-like"/>
    <property type="match status" value="1"/>
</dbReference>
<feature type="binding site" evidence="7">
    <location>
        <position position="116"/>
    </location>
    <ligand>
        <name>tRNA</name>
        <dbReference type="ChEBI" id="CHEBI:17843"/>
    </ligand>
</feature>
<dbReference type="GO" id="GO:0072344">
    <property type="term" value="P:rescue of stalled ribosome"/>
    <property type="evidence" value="ECO:0007669"/>
    <property type="project" value="UniProtKB-UniRule"/>
</dbReference>
<organism evidence="10 11">
    <name type="scientific">Oxalobacter formigenes OXCC13</name>
    <dbReference type="NCBI Taxonomy" id="556269"/>
    <lineage>
        <taxon>Bacteria</taxon>
        <taxon>Pseudomonadati</taxon>
        <taxon>Pseudomonadota</taxon>
        <taxon>Betaproteobacteria</taxon>
        <taxon>Burkholderiales</taxon>
        <taxon>Oxalobacteraceae</taxon>
        <taxon>Oxalobacter</taxon>
    </lineage>
</organism>
<feature type="binding site" evidence="7">
    <location>
        <position position="70"/>
    </location>
    <ligand>
        <name>tRNA</name>
        <dbReference type="ChEBI" id="CHEBI:17843"/>
    </ligand>
</feature>
<keyword evidence="3 7" id="KW-0378">Hydrolase</keyword>
<dbReference type="InterPro" id="IPR001328">
    <property type="entry name" value="Pept_tRNA_hydro"/>
</dbReference>
<feature type="site" description="Discriminates between blocked and unblocked aminoacyl-tRNA" evidence="7">
    <location>
        <position position="11"/>
    </location>
</feature>
<dbReference type="HAMAP" id="MF_00083">
    <property type="entry name" value="Pept_tRNA_hydro_bact"/>
    <property type="match status" value="1"/>
</dbReference>
<dbReference type="GeneID" id="77134056"/>
<dbReference type="FunFam" id="3.40.50.1470:FF:000001">
    <property type="entry name" value="Peptidyl-tRNA hydrolase"/>
    <property type="match status" value="1"/>
</dbReference>
<dbReference type="EMBL" id="GG658170">
    <property type="protein sequence ID" value="EEO30906.1"/>
    <property type="molecule type" value="Genomic_DNA"/>
</dbReference>
<keyword evidence="7" id="KW-0963">Cytoplasm</keyword>
<comment type="catalytic activity">
    <reaction evidence="7 8">
        <text>an N-acyl-L-alpha-aminoacyl-tRNA + H2O = an N-acyl-L-amino acid + a tRNA + H(+)</text>
        <dbReference type="Rhea" id="RHEA:54448"/>
        <dbReference type="Rhea" id="RHEA-COMP:10123"/>
        <dbReference type="Rhea" id="RHEA-COMP:13883"/>
        <dbReference type="ChEBI" id="CHEBI:15377"/>
        <dbReference type="ChEBI" id="CHEBI:15378"/>
        <dbReference type="ChEBI" id="CHEBI:59874"/>
        <dbReference type="ChEBI" id="CHEBI:78442"/>
        <dbReference type="ChEBI" id="CHEBI:138191"/>
        <dbReference type="EC" id="3.1.1.29"/>
    </reaction>
</comment>
<dbReference type="Pfam" id="PF01195">
    <property type="entry name" value="Pept_tRNA_hydro"/>
    <property type="match status" value="1"/>
</dbReference>
<evidence type="ECO:0000256" key="8">
    <source>
        <dbReference type="RuleBase" id="RU000673"/>
    </source>
</evidence>
<evidence type="ECO:0000256" key="6">
    <source>
        <dbReference type="ARBA" id="ARBA00050038"/>
    </source>
</evidence>
<comment type="function">
    <text evidence="7">Hydrolyzes ribosome-free peptidyl-tRNAs (with 1 or more amino acids incorporated), which drop off the ribosome during protein synthesis, or as a result of ribosome stalling.</text>
</comment>
<comment type="similarity">
    <text evidence="5 7 9">Belongs to the PTH family.</text>
</comment>
<feature type="binding site" evidence="7">
    <location>
        <position position="68"/>
    </location>
    <ligand>
        <name>tRNA</name>
        <dbReference type="ChEBI" id="CHEBI:17843"/>
    </ligand>
</feature>
<feature type="site" description="Stabilizes the basic form of H active site to accept a proton" evidence="7">
    <location>
        <position position="95"/>
    </location>
</feature>
<dbReference type="AlphaFoldDB" id="C3XCI0"/>
<evidence type="ECO:0000256" key="3">
    <source>
        <dbReference type="ARBA" id="ARBA00022801"/>
    </source>
</evidence>
<dbReference type="InterPro" id="IPR018171">
    <property type="entry name" value="Pept_tRNA_hydro_CS"/>
</dbReference>
<dbReference type="eggNOG" id="COG0193">
    <property type="taxonomic scope" value="Bacteria"/>
</dbReference>